<gene>
    <name evidence="6" type="primary">SIRT7_1</name>
    <name evidence="6" type="ORF">OS493_005029</name>
</gene>
<dbReference type="PROSITE" id="PS50305">
    <property type="entry name" value="SIRTUIN"/>
    <property type="match status" value="1"/>
</dbReference>
<dbReference type="EC" id="2.4.2.31" evidence="6"/>
<keyword evidence="3" id="KW-0479">Metal-binding</keyword>
<dbReference type="InterPro" id="IPR003000">
    <property type="entry name" value="Sirtuin"/>
</dbReference>
<dbReference type="InterPro" id="IPR026590">
    <property type="entry name" value="Ssirtuin_cat_dom"/>
</dbReference>
<dbReference type="SUPFAM" id="SSF52467">
    <property type="entry name" value="DHS-like NAD/FAD-binding domain"/>
    <property type="match status" value="1"/>
</dbReference>
<evidence type="ECO:0000256" key="1">
    <source>
        <dbReference type="ARBA" id="ARBA00022679"/>
    </source>
</evidence>
<dbReference type="GO" id="GO:0017136">
    <property type="term" value="F:histone deacetylase activity, NAD-dependent"/>
    <property type="evidence" value="ECO:0007669"/>
    <property type="project" value="TreeGrafter"/>
</dbReference>
<dbReference type="GO" id="GO:0005634">
    <property type="term" value="C:nucleus"/>
    <property type="evidence" value="ECO:0007669"/>
    <property type="project" value="TreeGrafter"/>
</dbReference>
<dbReference type="Pfam" id="PF08603">
    <property type="entry name" value="CAP_C"/>
    <property type="match status" value="1"/>
</dbReference>
<dbReference type="PANTHER" id="PTHR11085:SF10">
    <property type="entry name" value="NAD-DEPENDENT PROTEIN DEACYLASE SIRTUIN-5, MITOCHONDRIAL-RELATED"/>
    <property type="match status" value="1"/>
</dbReference>
<keyword evidence="2" id="KW-0520">NAD</keyword>
<dbReference type="Gene3D" id="2.20.28.200">
    <property type="match status" value="1"/>
</dbReference>
<dbReference type="GO" id="GO:0106274">
    <property type="term" value="F:NAD+-protein-arginine ADP-ribosyltransferase activity"/>
    <property type="evidence" value="ECO:0007669"/>
    <property type="project" value="UniProtKB-EC"/>
</dbReference>
<dbReference type="EMBL" id="MU826827">
    <property type="protein sequence ID" value="KAJ7374687.1"/>
    <property type="molecule type" value="Genomic_DNA"/>
</dbReference>
<evidence type="ECO:0000256" key="4">
    <source>
        <dbReference type="SAM" id="MobiDB-lite"/>
    </source>
</evidence>
<keyword evidence="7" id="KW-1185">Reference proteome</keyword>
<reference evidence="6" key="1">
    <citation type="submission" date="2023-01" db="EMBL/GenBank/DDBJ databases">
        <title>Genome assembly of the deep-sea coral Lophelia pertusa.</title>
        <authorList>
            <person name="Herrera S."/>
            <person name="Cordes E."/>
        </authorList>
    </citation>
    <scope>NUCLEOTIDE SEQUENCE</scope>
    <source>
        <strain evidence="6">USNM1676648</strain>
        <tissue evidence="6">Polyp</tissue>
    </source>
</reference>
<sequence length="539" mass="59688">MAFSNLQGMFKLAQRPTHTISDRQGEEFELKTGARGTLLIVNGCTDCRASLQEKAAKLLVENCNNFILDVKSTLFSGLLEFLSCKKVVVNLLEGGQIPTIMADSTTDLTVNVLQHSQFESLYLHQSSNIEVCVLGENTTKHPVSFPADVPLHFQFVAHWEKEGDEQKLICEKVLREAVYPTTERKLNEAKERTERDLEKMATALVDSIRITPKGQQKEKPSPGKAEGSSGPPPTKPPSPVKPRAGAPNIENEDDKQEFFDSQEELEKKIDLLANWVKESNHCVMFTGAGISTSTGIPDFRSGMDTVLKTGPGVWELRAKGVARKPGSAIPNMLKAIPSPAHMAIVKLHKEGLVKFTVSQNVDGLHLRSGIPSHEIAELHGNTNLEKCTTCGAKYLRDFDTRTARRVHDHLTGRFCDNIKCHGPLVDSIINFGENLPTDELEQSYQEAKKSDLMIVLGSSLQVYPAADIPATAIRRKQKLVICNLQKTPLSSHSALQIHSQIDTVMKGLLKRLGLEIPPFRVQRRFSVDNKPGQNLDTRP</sequence>
<dbReference type="Proteomes" id="UP001163046">
    <property type="component" value="Unassembled WGS sequence"/>
</dbReference>
<dbReference type="SUPFAM" id="SSF69340">
    <property type="entry name" value="C-terminal domain of adenylylcyclase associated protein"/>
    <property type="match status" value="1"/>
</dbReference>
<dbReference type="GO" id="GO:0007010">
    <property type="term" value="P:cytoskeleton organization"/>
    <property type="evidence" value="ECO:0007669"/>
    <property type="project" value="InterPro"/>
</dbReference>
<proteinExistence type="predicted"/>
<keyword evidence="6" id="KW-0328">Glycosyltransferase</keyword>
<dbReference type="GO" id="GO:0003779">
    <property type="term" value="F:actin binding"/>
    <property type="evidence" value="ECO:0007669"/>
    <property type="project" value="InterPro"/>
</dbReference>
<dbReference type="InterPro" id="IPR013912">
    <property type="entry name" value="Adenylate_cyclase-assoc_CAP_C"/>
</dbReference>
<keyword evidence="3" id="KW-0862">Zinc</keyword>
<organism evidence="6 7">
    <name type="scientific">Desmophyllum pertusum</name>
    <dbReference type="NCBI Taxonomy" id="174260"/>
    <lineage>
        <taxon>Eukaryota</taxon>
        <taxon>Metazoa</taxon>
        <taxon>Cnidaria</taxon>
        <taxon>Anthozoa</taxon>
        <taxon>Hexacorallia</taxon>
        <taxon>Scleractinia</taxon>
        <taxon>Caryophylliina</taxon>
        <taxon>Caryophylliidae</taxon>
        <taxon>Desmophyllum</taxon>
    </lineage>
</organism>
<feature type="domain" description="Deacetylase sirtuin-type" evidence="5">
    <location>
        <begin position="262"/>
        <end position="515"/>
    </location>
</feature>
<keyword evidence="1 6" id="KW-0808">Transferase</keyword>
<feature type="binding site" evidence="3">
    <location>
        <position position="415"/>
    </location>
    <ligand>
        <name>Zn(2+)</name>
        <dbReference type="ChEBI" id="CHEBI:29105"/>
    </ligand>
</feature>
<dbReference type="InterPro" id="IPR029035">
    <property type="entry name" value="DHS-like_NAD/FAD-binding_dom"/>
</dbReference>
<name>A0A9W9Z407_9CNID</name>
<dbReference type="InterPro" id="IPR036223">
    <property type="entry name" value="CAP_C_sf"/>
</dbReference>
<feature type="binding site" evidence="3">
    <location>
        <position position="387"/>
    </location>
    <ligand>
        <name>Zn(2+)</name>
        <dbReference type="ChEBI" id="CHEBI:29105"/>
    </ligand>
</feature>
<dbReference type="GO" id="GO:0046872">
    <property type="term" value="F:metal ion binding"/>
    <property type="evidence" value="ECO:0007669"/>
    <property type="project" value="UniProtKB-KW"/>
</dbReference>
<evidence type="ECO:0000313" key="7">
    <source>
        <dbReference type="Proteomes" id="UP001163046"/>
    </source>
</evidence>
<dbReference type="Gene3D" id="3.40.50.1220">
    <property type="entry name" value="TPP-binding domain"/>
    <property type="match status" value="1"/>
</dbReference>
<evidence type="ECO:0000259" key="5">
    <source>
        <dbReference type="PROSITE" id="PS50305"/>
    </source>
</evidence>
<dbReference type="InterPro" id="IPR016098">
    <property type="entry name" value="CAP/MinC_C"/>
</dbReference>
<feature type="compositionally biased region" description="Pro residues" evidence="4">
    <location>
        <begin position="230"/>
        <end position="240"/>
    </location>
</feature>
<evidence type="ECO:0000313" key="6">
    <source>
        <dbReference type="EMBL" id="KAJ7374687.1"/>
    </source>
</evidence>
<protein>
    <submittedName>
        <fullName evidence="6">NAD-dependent protein deacetylase sirtuin-7</fullName>
        <ecNumber evidence="6">2.4.2.31</ecNumber>
    </submittedName>
</protein>
<accession>A0A9W9Z407</accession>
<feature type="binding site" evidence="3">
    <location>
        <position position="420"/>
    </location>
    <ligand>
        <name>Zn(2+)</name>
        <dbReference type="ChEBI" id="CHEBI:29105"/>
    </ligand>
</feature>
<dbReference type="InterPro" id="IPR050134">
    <property type="entry name" value="NAD-dep_sirtuin_deacylases"/>
</dbReference>
<dbReference type="GO" id="GO:0070403">
    <property type="term" value="F:NAD+ binding"/>
    <property type="evidence" value="ECO:0007669"/>
    <property type="project" value="InterPro"/>
</dbReference>
<dbReference type="OrthoDB" id="2919105at2759"/>
<feature type="active site" description="Proton acceptor" evidence="3">
    <location>
        <position position="379"/>
    </location>
</feature>
<dbReference type="AlphaFoldDB" id="A0A9W9Z407"/>
<evidence type="ECO:0000256" key="3">
    <source>
        <dbReference type="PROSITE-ProRule" id="PRU00236"/>
    </source>
</evidence>
<evidence type="ECO:0000256" key="2">
    <source>
        <dbReference type="ARBA" id="ARBA00023027"/>
    </source>
</evidence>
<feature type="region of interest" description="Disordered" evidence="4">
    <location>
        <begin position="204"/>
        <end position="251"/>
    </location>
</feature>
<dbReference type="Pfam" id="PF02146">
    <property type="entry name" value="SIR2"/>
    <property type="match status" value="1"/>
</dbReference>
<comment type="caution">
    <text evidence="6">The sequence shown here is derived from an EMBL/GenBank/DDBJ whole genome shotgun (WGS) entry which is preliminary data.</text>
</comment>
<dbReference type="Gene3D" id="2.160.20.70">
    <property type="match status" value="1"/>
</dbReference>
<dbReference type="PANTHER" id="PTHR11085">
    <property type="entry name" value="NAD-DEPENDENT PROTEIN DEACYLASE SIRTUIN-5, MITOCHONDRIAL-RELATED"/>
    <property type="match status" value="1"/>
</dbReference>
<feature type="binding site" evidence="3">
    <location>
        <position position="390"/>
    </location>
    <ligand>
        <name>Zn(2+)</name>
        <dbReference type="ChEBI" id="CHEBI:29105"/>
    </ligand>
</feature>